<dbReference type="GO" id="GO:0032259">
    <property type="term" value="P:methylation"/>
    <property type="evidence" value="ECO:0007669"/>
    <property type="project" value="InterPro"/>
</dbReference>
<proteinExistence type="predicted"/>
<evidence type="ECO:0000259" key="1">
    <source>
        <dbReference type="Pfam" id="PF01728"/>
    </source>
</evidence>
<evidence type="ECO:0000313" key="3">
    <source>
        <dbReference type="Proteomes" id="UP000606974"/>
    </source>
</evidence>
<evidence type="ECO:0000313" key="2">
    <source>
        <dbReference type="EMBL" id="KAF7512937.1"/>
    </source>
</evidence>
<dbReference type="InterPro" id="IPR002877">
    <property type="entry name" value="RNA_MeTrfase_FtsJ_dom"/>
</dbReference>
<dbReference type="InterPro" id="IPR029063">
    <property type="entry name" value="SAM-dependent_MTases_sf"/>
</dbReference>
<accession>A0A8H7E8A8</accession>
<sequence>MPEDTENLSVLQRNTEMVGNPREHQIIEEYLSKREPVFHDLCELKKQGWASAEGDKVFDERKRKADSVGPEGRQSFFLMTVRIGDEMARRTNVFRFDNQSPLVLDLCMAPGGFTQSVLKRYPDAHVHAITLPPEEGGYPVIANHPNLSIVYADITLYATDFGVTEIPVNHPDPALFSHDRPYQDCRYDLVFCGGAVLRAQPRAEYRKVGEQMRLTVSQLIFAFQRIKPGGTIVLLLRKIEAWDTVRILHTFSKFAAIKLFKPYRAHAIKSTFYLVAQSILPKTQEAVKALEEWKTLWYEWTFGVGGETSSIPAETGSGDGSEVTEILEEYGTRLVELGRPIWKVQANALRNSGFIKSCQDNESCHDQQPVESLES</sequence>
<dbReference type="Pfam" id="PF01728">
    <property type="entry name" value="FtsJ"/>
    <property type="match status" value="1"/>
</dbReference>
<comment type="caution">
    <text evidence="2">The sequence shown here is derived from an EMBL/GenBank/DDBJ whole genome shotgun (WGS) entry which is preliminary data.</text>
</comment>
<dbReference type="SUPFAM" id="SSF53335">
    <property type="entry name" value="S-adenosyl-L-methionine-dependent methyltransferases"/>
    <property type="match status" value="1"/>
</dbReference>
<name>A0A8H7E8A8_9EURO</name>
<reference evidence="2" key="1">
    <citation type="submission" date="2020-02" db="EMBL/GenBank/DDBJ databases">
        <authorList>
            <person name="Palmer J.M."/>
        </authorList>
    </citation>
    <scope>NUCLEOTIDE SEQUENCE</scope>
    <source>
        <strain evidence="2">EPUS1.4</strain>
        <tissue evidence="2">Thallus</tissue>
    </source>
</reference>
<dbReference type="OrthoDB" id="417125at2759"/>
<organism evidence="2 3">
    <name type="scientific">Endocarpon pusillum</name>
    <dbReference type="NCBI Taxonomy" id="364733"/>
    <lineage>
        <taxon>Eukaryota</taxon>
        <taxon>Fungi</taxon>
        <taxon>Dikarya</taxon>
        <taxon>Ascomycota</taxon>
        <taxon>Pezizomycotina</taxon>
        <taxon>Eurotiomycetes</taxon>
        <taxon>Chaetothyriomycetidae</taxon>
        <taxon>Verrucariales</taxon>
        <taxon>Verrucariaceae</taxon>
        <taxon>Endocarpon</taxon>
    </lineage>
</organism>
<feature type="domain" description="Ribosomal RNA methyltransferase FtsJ" evidence="1">
    <location>
        <begin position="90"/>
        <end position="277"/>
    </location>
</feature>
<dbReference type="EMBL" id="JAACFV010000009">
    <property type="protein sequence ID" value="KAF7512937.1"/>
    <property type="molecule type" value="Genomic_DNA"/>
</dbReference>
<dbReference type="GO" id="GO:0008168">
    <property type="term" value="F:methyltransferase activity"/>
    <property type="evidence" value="ECO:0007669"/>
    <property type="project" value="InterPro"/>
</dbReference>
<gene>
    <name evidence="2" type="ORF">GJ744_012040</name>
</gene>
<dbReference type="Gene3D" id="3.40.50.150">
    <property type="entry name" value="Vaccinia Virus protein VP39"/>
    <property type="match status" value="1"/>
</dbReference>
<dbReference type="AlphaFoldDB" id="A0A8H7E8A8"/>
<protein>
    <recommendedName>
        <fullName evidence="1">Ribosomal RNA methyltransferase FtsJ domain-containing protein</fullName>
    </recommendedName>
</protein>
<keyword evidence="3" id="KW-1185">Reference proteome</keyword>
<dbReference type="Proteomes" id="UP000606974">
    <property type="component" value="Unassembled WGS sequence"/>
</dbReference>